<dbReference type="Proteomes" id="UP000237000">
    <property type="component" value="Unassembled WGS sequence"/>
</dbReference>
<proteinExistence type="predicted"/>
<evidence type="ECO:0000313" key="2">
    <source>
        <dbReference type="Proteomes" id="UP000237000"/>
    </source>
</evidence>
<dbReference type="EMBL" id="JXTC01000042">
    <property type="protein sequence ID" value="PON95854.1"/>
    <property type="molecule type" value="Genomic_DNA"/>
</dbReference>
<gene>
    <name evidence="1" type="ORF">TorRG33x02_083770</name>
</gene>
<reference evidence="2" key="1">
    <citation type="submission" date="2016-06" db="EMBL/GenBank/DDBJ databases">
        <title>Parallel loss of symbiosis genes in relatives of nitrogen-fixing non-legume Parasponia.</title>
        <authorList>
            <person name="Van Velzen R."/>
            <person name="Holmer R."/>
            <person name="Bu F."/>
            <person name="Rutten L."/>
            <person name="Van Zeijl A."/>
            <person name="Liu W."/>
            <person name="Santuari L."/>
            <person name="Cao Q."/>
            <person name="Sharma T."/>
            <person name="Shen D."/>
            <person name="Roswanjaya Y."/>
            <person name="Wardhani T."/>
            <person name="Kalhor M.S."/>
            <person name="Jansen J."/>
            <person name="Van den Hoogen J."/>
            <person name="Gungor B."/>
            <person name="Hartog M."/>
            <person name="Hontelez J."/>
            <person name="Verver J."/>
            <person name="Yang W.-C."/>
            <person name="Schijlen E."/>
            <person name="Repin R."/>
            <person name="Schilthuizen M."/>
            <person name="Schranz E."/>
            <person name="Heidstra R."/>
            <person name="Miyata K."/>
            <person name="Fedorova E."/>
            <person name="Kohlen W."/>
            <person name="Bisseling T."/>
            <person name="Smit S."/>
            <person name="Geurts R."/>
        </authorList>
    </citation>
    <scope>NUCLEOTIDE SEQUENCE [LARGE SCALE GENOMIC DNA]</scope>
    <source>
        <strain evidence="2">cv. RG33-2</strain>
    </source>
</reference>
<name>A0A2P5FDL2_TREOI</name>
<dbReference type="InParanoid" id="A0A2P5FDL2"/>
<comment type="caution">
    <text evidence="1">The sequence shown here is derived from an EMBL/GenBank/DDBJ whole genome shotgun (WGS) entry which is preliminary data.</text>
</comment>
<sequence>MGEAGTKKSGCLPYGMLLTKVFNHFEIPLHDESLKEVPMPPYDKVAIERMLWHFDAKTSNWCYKGKDLPGEQEKGGAMMMMKVILVVTKRVDLPPLKKLHHLSILKRVSNSRMLEWIHWLKTSMHSRKLKGGKCKNFIPHTKLALTASVLNNKKYGTT</sequence>
<organism evidence="1 2">
    <name type="scientific">Trema orientale</name>
    <name type="common">Charcoal tree</name>
    <name type="synonym">Celtis orientalis</name>
    <dbReference type="NCBI Taxonomy" id="63057"/>
    <lineage>
        <taxon>Eukaryota</taxon>
        <taxon>Viridiplantae</taxon>
        <taxon>Streptophyta</taxon>
        <taxon>Embryophyta</taxon>
        <taxon>Tracheophyta</taxon>
        <taxon>Spermatophyta</taxon>
        <taxon>Magnoliopsida</taxon>
        <taxon>eudicotyledons</taxon>
        <taxon>Gunneridae</taxon>
        <taxon>Pentapetalae</taxon>
        <taxon>rosids</taxon>
        <taxon>fabids</taxon>
        <taxon>Rosales</taxon>
        <taxon>Cannabaceae</taxon>
        <taxon>Trema</taxon>
    </lineage>
</organism>
<evidence type="ECO:0000313" key="1">
    <source>
        <dbReference type="EMBL" id="PON95854.1"/>
    </source>
</evidence>
<dbReference type="OrthoDB" id="10446989at2759"/>
<protein>
    <submittedName>
        <fullName evidence="1">Uncharacterized protein</fullName>
    </submittedName>
</protein>
<dbReference type="AlphaFoldDB" id="A0A2P5FDL2"/>
<accession>A0A2P5FDL2</accession>
<keyword evidence="2" id="KW-1185">Reference proteome</keyword>